<comment type="caution">
    <text evidence="2">The sequence shown here is derived from an EMBL/GenBank/DDBJ whole genome shotgun (WGS) entry which is preliminary data.</text>
</comment>
<proteinExistence type="predicted"/>
<accession>A0ABR6PDB8</accession>
<sequence>MKTLTAMHFTDDVLLNPTNPITFNLIGAGGTGHRMLTELVRMHVSLIALGRPGLQVNVFDDDIITGANLGRQLFAPSEIGHFKAVVLINRINRCNGTNWKAIPERYSTKTLHLLPSFGKANIFITCVDTVSARFDIAAALRKVCNNSRNDRAKPFYWMDLGNSRFTGQLLLATLAGIKQPESERFNTVAVLPKVTDEFKGLLEAVDDNDEPSCSQAEALRKQDLYINTALAVFGAELLWQLLSDGMIAHRGLFLDIKNFKTAALKVA</sequence>
<dbReference type="InterPro" id="IPR035985">
    <property type="entry name" value="Ubiquitin-activating_enz"/>
</dbReference>
<dbReference type="InterPro" id="IPR000594">
    <property type="entry name" value="ThiF_NAD_FAD-bd"/>
</dbReference>
<evidence type="ECO:0000313" key="3">
    <source>
        <dbReference type="Proteomes" id="UP000541583"/>
    </source>
</evidence>
<keyword evidence="3" id="KW-1185">Reference proteome</keyword>
<reference evidence="2 3" key="1">
    <citation type="submission" date="2020-08" db="EMBL/GenBank/DDBJ databases">
        <title>Genomic Encyclopedia of Type Strains, Phase IV (KMG-V): Genome sequencing to study the core and pangenomes of soil and plant-associated prokaryotes.</title>
        <authorList>
            <person name="Whitman W."/>
        </authorList>
    </citation>
    <scope>NUCLEOTIDE SEQUENCE [LARGE SCALE GENOMIC DNA]</scope>
    <source>
        <strain evidence="2 3">ANJLi2</strain>
    </source>
</reference>
<name>A0ABR6PDB8_9SPHI</name>
<dbReference type="InterPro" id="IPR022500">
    <property type="entry name" value="PRTRC_ThiF"/>
</dbReference>
<dbReference type="RefSeq" id="WP_076369751.1">
    <property type="nucleotide sequence ID" value="NZ_FTMG01000001.1"/>
</dbReference>
<dbReference type="Gene3D" id="3.40.50.720">
    <property type="entry name" value="NAD(P)-binding Rossmann-like Domain"/>
    <property type="match status" value="1"/>
</dbReference>
<evidence type="ECO:0000313" key="2">
    <source>
        <dbReference type="EMBL" id="MBB6107742.1"/>
    </source>
</evidence>
<dbReference type="EMBL" id="JACHCB010000001">
    <property type="protein sequence ID" value="MBB6107742.1"/>
    <property type="molecule type" value="Genomic_DNA"/>
</dbReference>
<protein>
    <submittedName>
        <fullName evidence="2">PRTRC genetic system ThiF family protein</fullName>
    </submittedName>
</protein>
<gene>
    <name evidence="2" type="ORF">HDF23_000472</name>
</gene>
<dbReference type="NCBIfam" id="TIGR03736">
    <property type="entry name" value="PRTRC_ThiF"/>
    <property type="match status" value="1"/>
</dbReference>
<evidence type="ECO:0000259" key="1">
    <source>
        <dbReference type="Pfam" id="PF00899"/>
    </source>
</evidence>
<dbReference type="Proteomes" id="UP000541583">
    <property type="component" value="Unassembled WGS sequence"/>
</dbReference>
<dbReference type="CDD" id="cd01483">
    <property type="entry name" value="E1_enzyme_family"/>
    <property type="match status" value="1"/>
</dbReference>
<dbReference type="SUPFAM" id="SSF69572">
    <property type="entry name" value="Activating enzymes of the ubiquitin-like proteins"/>
    <property type="match status" value="1"/>
</dbReference>
<dbReference type="Pfam" id="PF00899">
    <property type="entry name" value="ThiF"/>
    <property type="match status" value="1"/>
</dbReference>
<feature type="domain" description="THIF-type NAD/FAD binding fold" evidence="1">
    <location>
        <begin position="25"/>
        <end position="171"/>
    </location>
</feature>
<organism evidence="2 3">
    <name type="scientific">Mucilaginibacter lappiensis</name>
    <dbReference type="NCBI Taxonomy" id="354630"/>
    <lineage>
        <taxon>Bacteria</taxon>
        <taxon>Pseudomonadati</taxon>
        <taxon>Bacteroidota</taxon>
        <taxon>Sphingobacteriia</taxon>
        <taxon>Sphingobacteriales</taxon>
        <taxon>Sphingobacteriaceae</taxon>
        <taxon>Mucilaginibacter</taxon>
    </lineage>
</organism>